<evidence type="ECO:0000313" key="3">
    <source>
        <dbReference type="Proteomes" id="UP000799770"/>
    </source>
</evidence>
<evidence type="ECO:0000256" key="1">
    <source>
        <dbReference type="SAM" id="MobiDB-lite"/>
    </source>
</evidence>
<protein>
    <submittedName>
        <fullName evidence="2">Uncharacterized protein</fullName>
    </submittedName>
</protein>
<organism evidence="2 3">
    <name type="scientific">Lophiotrema nucula</name>
    <dbReference type="NCBI Taxonomy" id="690887"/>
    <lineage>
        <taxon>Eukaryota</taxon>
        <taxon>Fungi</taxon>
        <taxon>Dikarya</taxon>
        <taxon>Ascomycota</taxon>
        <taxon>Pezizomycotina</taxon>
        <taxon>Dothideomycetes</taxon>
        <taxon>Pleosporomycetidae</taxon>
        <taxon>Pleosporales</taxon>
        <taxon>Lophiotremataceae</taxon>
        <taxon>Lophiotrema</taxon>
    </lineage>
</organism>
<dbReference type="EMBL" id="ML977331">
    <property type="protein sequence ID" value="KAF2112333.1"/>
    <property type="molecule type" value="Genomic_DNA"/>
</dbReference>
<evidence type="ECO:0000313" key="2">
    <source>
        <dbReference type="EMBL" id="KAF2112333.1"/>
    </source>
</evidence>
<sequence length="381" mass="42441">MGKRSASPTTSPTKKGTSSKRPKVAGLRLAAQNGTGTTPRAPSASRSVLSLVQGDDITIENLAVHLFNTGQVDIEPDFDPSEDALASPEINIKDEQLSPAPFDAQTTHVKDEPVSPSLLAEMLVPMADWWAPLEHQEYTEDDPQYKLFRSRTVFESDDLAPENYMRKPTVELYDWVKEMKGDVKPRDPEQPKGKKVKSSGYHVISDSLKPRHSATQKYLKWRTTNFPNDRPSQKAPRDILLLEHEPLGVIGEAGAWGNSYSTLAFNANLARGSKVVLRIGVGDNALNTCGASVEFHKAIMAMLEKWTSKPSASTIFVDFEDDGILRTNIAALYPPLLVEFDERKEKIDEDIARARKFVNDIRYFQNTRLLPPKPAATKRGR</sequence>
<name>A0A6A5YZU9_9PLEO</name>
<feature type="compositionally biased region" description="Low complexity" evidence="1">
    <location>
        <begin position="1"/>
        <end position="16"/>
    </location>
</feature>
<dbReference type="AlphaFoldDB" id="A0A6A5YZU9"/>
<proteinExistence type="predicted"/>
<reference evidence="2" key="1">
    <citation type="journal article" date="2020" name="Stud. Mycol.">
        <title>101 Dothideomycetes genomes: a test case for predicting lifestyles and emergence of pathogens.</title>
        <authorList>
            <person name="Haridas S."/>
            <person name="Albert R."/>
            <person name="Binder M."/>
            <person name="Bloem J."/>
            <person name="Labutti K."/>
            <person name="Salamov A."/>
            <person name="Andreopoulos B."/>
            <person name="Baker S."/>
            <person name="Barry K."/>
            <person name="Bills G."/>
            <person name="Bluhm B."/>
            <person name="Cannon C."/>
            <person name="Castanera R."/>
            <person name="Culley D."/>
            <person name="Daum C."/>
            <person name="Ezra D."/>
            <person name="Gonzalez J."/>
            <person name="Henrissat B."/>
            <person name="Kuo A."/>
            <person name="Liang C."/>
            <person name="Lipzen A."/>
            <person name="Lutzoni F."/>
            <person name="Magnuson J."/>
            <person name="Mondo S."/>
            <person name="Nolan M."/>
            <person name="Ohm R."/>
            <person name="Pangilinan J."/>
            <person name="Park H.-J."/>
            <person name="Ramirez L."/>
            <person name="Alfaro M."/>
            <person name="Sun H."/>
            <person name="Tritt A."/>
            <person name="Yoshinaga Y."/>
            <person name="Zwiers L.-H."/>
            <person name="Turgeon B."/>
            <person name="Goodwin S."/>
            <person name="Spatafora J."/>
            <person name="Crous P."/>
            <person name="Grigoriev I."/>
        </authorList>
    </citation>
    <scope>NUCLEOTIDE SEQUENCE</scope>
    <source>
        <strain evidence="2">CBS 627.86</strain>
    </source>
</reference>
<gene>
    <name evidence="2" type="ORF">BDV96DRAFT_634069</name>
</gene>
<feature type="compositionally biased region" description="Polar residues" evidence="1">
    <location>
        <begin position="32"/>
        <end position="46"/>
    </location>
</feature>
<keyword evidence="3" id="KW-1185">Reference proteome</keyword>
<feature type="region of interest" description="Disordered" evidence="1">
    <location>
        <begin position="1"/>
        <end position="46"/>
    </location>
</feature>
<accession>A0A6A5YZU9</accession>
<dbReference type="Proteomes" id="UP000799770">
    <property type="component" value="Unassembled WGS sequence"/>
</dbReference>